<dbReference type="SMART" id="SM00733">
    <property type="entry name" value="Mterf"/>
    <property type="match status" value="8"/>
</dbReference>
<dbReference type="GO" id="GO:0009507">
    <property type="term" value="C:chloroplast"/>
    <property type="evidence" value="ECO:0000318"/>
    <property type="project" value="GO_Central"/>
</dbReference>
<keyword evidence="2" id="KW-0804">Transcription</keyword>
<dbReference type="Pfam" id="PF02536">
    <property type="entry name" value="mTERF"/>
    <property type="match status" value="1"/>
</dbReference>
<protein>
    <submittedName>
        <fullName evidence="6">Transcription termination factor MTERF2, chloroplastic</fullName>
    </submittedName>
</protein>
<dbReference type="Proteomes" id="UP000813463">
    <property type="component" value="Chromosome 4"/>
</dbReference>
<keyword evidence="3" id="KW-0809">Transit peptide</keyword>
<evidence type="ECO:0000313" key="5">
    <source>
        <dbReference type="Proteomes" id="UP000813463"/>
    </source>
</evidence>
<comment type="similarity">
    <text evidence="1">Belongs to the mTERF family.</text>
</comment>
<feature type="region of interest" description="Disordered" evidence="4">
    <location>
        <begin position="44"/>
        <end position="65"/>
    </location>
</feature>
<accession>A0A9R0HVR7</accession>
<dbReference type="InterPro" id="IPR038538">
    <property type="entry name" value="MTERF_sf"/>
</dbReference>
<keyword evidence="2" id="KW-0805">Transcription regulation</keyword>
<evidence type="ECO:0000256" key="3">
    <source>
        <dbReference type="ARBA" id="ARBA00022946"/>
    </source>
</evidence>
<dbReference type="KEGG" id="soe:110777443"/>
<dbReference type="PANTHER" id="PTHR13068:SF98">
    <property type="entry name" value="TRANSCRIPTION TERMINATION FACTOR MTERF2, CHLOROPLASTIC"/>
    <property type="match status" value="1"/>
</dbReference>
<dbReference type="GO" id="GO:0003676">
    <property type="term" value="F:nucleic acid binding"/>
    <property type="evidence" value="ECO:0007669"/>
    <property type="project" value="InterPro"/>
</dbReference>
<evidence type="ECO:0000256" key="4">
    <source>
        <dbReference type="SAM" id="MobiDB-lite"/>
    </source>
</evidence>
<evidence type="ECO:0000313" key="6">
    <source>
        <dbReference type="RefSeq" id="XP_021837738.1"/>
    </source>
</evidence>
<dbReference type="RefSeq" id="XP_021837738.1">
    <property type="nucleotide sequence ID" value="XM_021982046.2"/>
</dbReference>
<organism evidence="5 6">
    <name type="scientific">Spinacia oleracea</name>
    <name type="common">Spinach</name>
    <dbReference type="NCBI Taxonomy" id="3562"/>
    <lineage>
        <taxon>Eukaryota</taxon>
        <taxon>Viridiplantae</taxon>
        <taxon>Streptophyta</taxon>
        <taxon>Embryophyta</taxon>
        <taxon>Tracheophyta</taxon>
        <taxon>Spermatophyta</taxon>
        <taxon>Magnoliopsida</taxon>
        <taxon>eudicotyledons</taxon>
        <taxon>Gunneridae</taxon>
        <taxon>Pentapetalae</taxon>
        <taxon>Caryophyllales</taxon>
        <taxon>Chenopodiaceae</taxon>
        <taxon>Chenopodioideae</taxon>
        <taxon>Anserineae</taxon>
        <taxon>Spinacia</taxon>
    </lineage>
</organism>
<dbReference type="Gene3D" id="1.25.70.10">
    <property type="entry name" value="Transcription termination factor 3, mitochondrial"/>
    <property type="match status" value="1"/>
</dbReference>
<sequence>MAPLYPNRKKIIKQKMFCHTTTSTTFLHLSTHHFHHPSTPFIANFSLSSSQNPPPPETPKPPILNPNTQQILRTHNSKSTSFLLLNSQQQQWRPKHENDDVFLSDEEKARILEMTLVRKRPHQFPGSIYTRPPHGNNLSLPPLHTLLRGDDEGEEGDMLIRAIGIRREVSLEIFIDVMVRKGKFGITYSKNLGSNLGSFIDLVMIEAASLKNLPEFSRLSFNARARKFIEDSNVVHLVRWLKHNSLSHPQIGRIICMAKGDVQLIRDHVEWLKSIHVNGRYIGVVFTRVGETILRRSIEEMDEIVVYLEAKGVRRDWIGYVISRCSELLAFSMEELKTRVSFYTDMGMNKHDFGTMVYDFPKVLGFFTLEEMNQKVNYLKDFGLGDEDVGRLLAFKPQLMACGIDERWKPLLKLLYYLGVDRDGMRRMLVIKPMVFCVDLEETIMPKVLFLQEIGIKEDAIGRMLVKFPPLLTYSLYKKIRPVVVFLLTKAGVTQKNIAKVVASAPELLGCSIAHKLDGNVKFYLSLGISLRQLGAMIADFPMLLRYNDELLRPKYRYLRRTMVRPLQDLIEFPRFFSYSLEDKIIPRHKVLVENRVNFKLRYMLATTDEEFKLRVKHAVERRQRFESGVTALIEDVTDCETMDYSSVNEPDSSTFQSKDSDVVLCNTG</sequence>
<name>A0A9R0HVR7_SPIOL</name>
<reference evidence="6" key="2">
    <citation type="submission" date="2025-08" db="UniProtKB">
        <authorList>
            <consortium name="RefSeq"/>
        </authorList>
    </citation>
    <scope>IDENTIFICATION</scope>
    <source>
        <tissue evidence="6">Leaf</tissue>
    </source>
</reference>
<dbReference type="PANTHER" id="PTHR13068">
    <property type="entry name" value="CGI-12 PROTEIN-RELATED"/>
    <property type="match status" value="1"/>
</dbReference>
<keyword evidence="5" id="KW-1185">Reference proteome</keyword>
<keyword evidence="2" id="KW-0806">Transcription termination</keyword>
<evidence type="ECO:0000256" key="1">
    <source>
        <dbReference type="ARBA" id="ARBA00007692"/>
    </source>
</evidence>
<dbReference type="AlphaFoldDB" id="A0A9R0HVR7"/>
<dbReference type="InterPro" id="IPR003690">
    <property type="entry name" value="MTERF"/>
</dbReference>
<evidence type="ECO:0000256" key="2">
    <source>
        <dbReference type="ARBA" id="ARBA00022472"/>
    </source>
</evidence>
<gene>
    <name evidence="6" type="primary">LOC110777443</name>
</gene>
<reference evidence="5" key="1">
    <citation type="journal article" date="2021" name="Nat. Commun.">
        <title>Genomic analyses provide insights into spinach domestication and the genetic basis of agronomic traits.</title>
        <authorList>
            <person name="Cai X."/>
            <person name="Sun X."/>
            <person name="Xu C."/>
            <person name="Sun H."/>
            <person name="Wang X."/>
            <person name="Ge C."/>
            <person name="Zhang Z."/>
            <person name="Wang Q."/>
            <person name="Fei Z."/>
            <person name="Jiao C."/>
            <person name="Wang Q."/>
        </authorList>
    </citation>
    <scope>NUCLEOTIDE SEQUENCE [LARGE SCALE GENOMIC DNA]</scope>
    <source>
        <strain evidence="5">cv. Varoflay</strain>
    </source>
</reference>
<proteinExistence type="inferred from homology"/>
<dbReference type="GeneID" id="110777443"/>
<dbReference type="OrthoDB" id="637682at2759"/>
<feature type="compositionally biased region" description="Pro residues" evidence="4">
    <location>
        <begin position="52"/>
        <end position="64"/>
    </location>
</feature>
<dbReference type="GO" id="GO:0006353">
    <property type="term" value="P:DNA-templated transcription termination"/>
    <property type="evidence" value="ECO:0007669"/>
    <property type="project" value="UniProtKB-KW"/>
</dbReference>